<dbReference type="AlphaFoldDB" id="A0A1Y2FRV2"/>
<proteinExistence type="predicted"/>
<comment type="caution">
    <text evidence="2">The sequence shown here is derived from an EMBL/GenBank/DDBJ whole genome shotgun (WGS) entry which is preliminary data.</text>
</comment>
<sequence>MDIFGAAGDRRDALLRHATSAFGTTASPGSVAQNRRRFTISVLLSHHGLALPSAEMWHEDPERYDFDFEALSAIALPLRSTKPGEDAFPSATTDDSHPEGYGITLNAVFELSSEALALPVNADRRFRRLVSKYRLQVVDRTKSTICTIDERKDELALSDQRVTADPKLSGGDGSAQKEGQAPLFAEGEPRWMLWSLAESCS</sequence>
<name>A0A1Y2FRV2_9BASI</name>
<dbReference type="EMBL" id="MCGR01000015">
    <property type="protein sequence ID" value="ORY86024.1"/>
    <property type="molecule type" value="Genomic_DNA"/>
</dbReference>
<dbReference type="Proteomes" id="UP000193467">
    <property type="component" value="Unassembled WGS sequence"/>
</dbReference>
<organism evidence="2 3">
    <name type="scientific">Leucosporidium creatinivorum</name>
    <dbReference type="NCBI Taxonomy" id="106004"/>
    <lineage>
        <taxon>Eukaryota</taxon>
        <taxon>Fungi</taxon>
        <taxon>Dikarya</taxon>
        <taxon>Basidiomycota</taxon>
        <taxon>Pucciniomycotina</taxon>
        <taxon>Microbotryomycetes</taxon>
        <taxon>Leucosporidiales</taxon>
        <taxon>Leucosporidium</taxon>
    </lineage>
</organism>
<gene>
    <name evidence="2" type="ORF">BCR35DRAFT_302665</name>
</gene>
<accession>A0A1Y2FRV2</accession>
<evidence type="ECO:0000256" key="1">
    <source>
        <dbReference type="SAM" id="MobiDB-lite"/>
    </source>
</evidence>
<reference evidence="2 3" key="1">
    <citation type="submission" date="2016-07" db="EMBL/GenBank/DDBJ databases">
        <title>Pervasive Adenine N6-methylation of Active Genes in Fungi.</title>
        <authorList>
            <consortium name="DOE Joint Genome Institute"/>
            <person name="Mondo S.J."/>
            <person name="Dannebaum R.O."/>
            <person name="Kuo R.C."/>
            <person name="Labutti K."/>
            <person name="Haridas S."/>
            <person name="Kuo A."/>
            <person name="Salamov A."/>
            <person name="Ahrendt S.R."/>
            <person name="Lipzen A."/>
            <person name="Sullivan W."/>
            <person name="Andreopoulos W.B."/>
            <person name="Clum A."/>
            <person name="Lindquist E."/>
            <person name="Daum C."/>
            <person name="Ramamoorthy G.K."/>
            <person name="Gryganskyi A."/>
            <person name="Culley D."/>
            <person name="Magnuson J.K."/>
            <person name="James T.Y."/>
            <person name="O'Malley M.A."/>
            <person name="Stajich J.E."/>
            <person name="Spatafora J.W."/>
            <person name="Visel A."/>
            <person name="Grigoriev I.V."/>
        </authorList>
    </citation>
    <scope>NUCLEOTIDE SEQUENCE [LARGE SCALE GENOMIC DNA]</scope>
    <source>
        <strain evidence="2 3">62-1032</strain>
    </source>
</reference>
<evidence type="ECO:0000313" key="3">
    <source>
        <dbReference type="Proteomes" id="UP000193467"/>
    </source>
</evidence>
<dbReference type="InParanoid" id="A0A1Y2FRV2"/>
<protein>
    <submittedName>
        <fullName evidence="2">Uncharacterized protein</fullName>
    </submittedName>
</protein>
<keyword evidence="3" id="KW-1185">Reference proteome</keyword>
<evidence type="ECO:0000313" key="2">
    <source>
        <dbReference type="EMBL" id="ORY86024.1"/>
    </source>
</evidence>
<feature type="region of interest" description="Disordered" evidence="1">
    <location>
        <begin position="161"/>
        <end position="182"/>
    </location>
</feature>